<keyword evidence="2" id="KW-1185">Reference proteome</keyword>
<accession>A0ABN4WQA3</accession>
<reference evidence="1 2" key="1">
    <citation type="submission" date="2017-02" db="EMBL/GenBank/DDBJ databases">
        <authorList>
            <person name="Jeong S."/>
        </authorList>
    </citation>
    <scope>NUCLEOTIDE SEQUENCE [LARGE SCALE GENOMIC DNA]</scope>
    <source>
        <strain evidence="1 2">RMAR6-6</strain>
    </source>
</reference>
<evidence type="ECO:0000313" key="2">
    <source>
        <dbReference type="Proteomes" id="UP000188174"/>
    </source>
</evidence>
<proteinExistence type="predicted"/>
<name>A0ABN4WQA3_9HYPH</name>
<dbReference type="EMBL" id="CP019630">
    <property type="protein sequence ID" value="AQQ03919.1"/>
    <property type="molecule type" value="Genomic_DNA"/>
</dbReference>
<evidence type="ECO:0000313" key="1">
    <source>
        <dbReference type="EMBL" id="AQQ03919.1"/>
    </source>
</evidence>
<dbReference type="Proteomes" id="UP000188174">
    <property type="component" value="Chromosome"/>
</dbReference>
<protein>
    <submittedName>
        <fullName evidence="1">Uncharacterized protein</fullName>
    </submittedName>
</protein>
<sequence length="64" mass="7196">MDLANIDAENKCTVDAVKMCRSQTERPSGGQLVTCTPTWCCNMMFRLSRIAFATAAFKRPTEMF</sequence>
<organism evidence="1 2">
    <name type="scientific">Roseibium algicola</name>
    <dbReference type="NCBI Taxonomy" id="2857014"/>
    <lineage>
        <taxon>Bacteria</taxon>
        <taxon>Pseudomonadati</taxon>
        <taxon>Pseudomonadota</taxon>
        <taxon>Alphaproteobacteria</taxon>
        <taxon>Hyphomicrobiales</taxon>
        <taxon>Stappiaceae</taxon>
        <taxon>Roseibium</taxon>
    </lineage>
</organism>
<gene>
    <name evidence="1" type="ORF">B0E33_10225</name>
</gene>